<dbReference type="Gene3D" id="2.30.22.10">
    <property type="entry name" value="Head domain of nucleotide exchange factor GrpE"/>
    <property type="match status" value="1"/>
</dbReference>
<feature type="compositionally biased region" description="Basic and acidic residues" evidence="5">
    <location>
        <begin position="24"/>
        <end position="68"/>
    </location>
</feature>
<feature type="compositionally biased region" description="Basic and acidic residues" evidence="5">
    <location>
        <begin position="1"/>
        <end position="14"/>
    </location>
</feature>
<dbReference type="GO" id="GO:0042803">
    <property type="term" value="F:protein homodimerization activity"/>
    <property type="evidence" value="ECO:0007669"/>
    <property type="project" value="InterPro"/>
</dbReference>
<evidence type="ECO:0000256" key="2">
    <source>
        <dbReference type="ARBA" id="ARBA00023186"/>
    </source>
</evidence>
<feature type="region of interest" description="Disordered" evidence="5">
    <location>
        <begin position="1"/>
        <end position="89"/>
    </location>
</feature>
<dbReference type="PRINTS" id="PR00773">
    <property type="entry name" value="GRPEPROTEIN"/>
</dbReference>
<evidence type="ECO:0000256" key="5">
    <source>
        <dbReference type="SAM" id="MobiDB-lite"/>
    </source>
</evidence>
<feature type="compositionally biased region" description="Basic and acidic residues" evidence="5">
    <location>
        <begin position="78"/>
        <end position="89"/>
    </location>
</feature>
<dbReference type="AlphaFoldDB" id="A0A0S2HX78"/>
<dbReference type="KEGG" id="blq:L21SP5_01030"/>
<sequence>MVDKSKQKEEEKKQQQASNVKQESSARDQSTTHEEQQAVKDNKDENKESSEKEEETKDHKKSTKDSKAKSSKKGKKKDPKEEKIQELGEQVEKLNDRYMRLQAEFDNYRKRTIKEKADLLKSAGEDVLKDMLPVIDDMDRAIETIEAAEDKDAIKAGMQLIDQKFKEFVKQKGVSEIDAMHQEFDTDVHEAMTKIPAPKEELKGKVVDVIQKGYKLNDKVIRFAKVVIGE</sequence>
<dbReference type="EMBL" id="CP013118">
    <property type="protein sequence ID" value="ALO14697.1"/>
    <property type="molecule type" value="Genomic_DNA"/>
</dbReference>
<gene>
    <name evidence="3 6" type="primary">grpE</name>
    <name evidence="6" type="ORF">L21SP5_01030</name>
</gene>
<keyword evidence="3" id="KW-0346">Stress response</keyword>
<name>A0A0S2HX78_9BACT</name>
<organism evidence="6 7">
    <name type="scientific">Salinivirga cyanobacteriivorans</name>
    <dbReference type="NCBI Taxonomy" id="1307839"/>
    <lineage>
        <taxon>Bacteria</taxon>
        <taxon>Pseudomonadati</taxon>
        <taxon>Bacteroidota</taxon>
        <taxon>Bacteroidia</taxon>
        <taxon>Bacteroidales</taxon>
        <taxon>Salinivirgaceae</taxon>
        <taxon>Salinivirga</taxon>
    </lineage>
</organism>
<dbReference type="Pfam" id="PF01025">
    <property type="entry name" value="GrpE"/>
    <property type="match status" value="1"/>
</dbReference>
<dbReference type="GO" id="GO:0005737">
    <property type="term" value="C:cytoplasm"/>
    <property type="evidence" value="ECO:0007669"/>
    <property type="project" value="UniProtKB-SubCell"/>
</dbReference>
<evidence type="ECO:0000256" key="4">
    <source>
        <dbReference type="RuleBase" id="RU004478"/>
    </source>
</evidence>
<keyword evidence="2 3" id="KW-0143">Chaperone</keyword>
<dbReference type="SUPFAM" id="SSF58014">
    <property type="entry name" value="Coiled-coil domain of nucleotide exchange factor GrpE"/>
    <property type="match status" value="1"/>
</dbReference>
<comment type="subcellular location">
    <subcellularLocation>
        <location evidence="3">Cytoplasm</location>
    </subcellularLocation>
</comment>
<dbReference type="GO" id="GO:0051082">
    <property type="term" value="F:unfolded protein binding"/>
    <property type="evidence" value="ECO:0007669"/>
    <property type="project" value="TreeGrafter"/>
</dbReference>
<reference evidence="6 7" key="1">
    <citation type="submission" date="2015-11" db="EMBL/GenBank/DDBJ databases">
        <title>Description and complete genome sequence of a novel strain predominating in hypersaline microbial mats and representing a new family of the Bacteriodetes phylum.</title>
        <authorList>
            <person name="Spring S."/>
            <person name="Bunk B."/>
            <person name="Sproer C."/>
            <person name="Klenk H.-P."/>
        </authorList>
    </citation>
    <scope>NUCLEOTIDE SEQUENCE [LARGE SCALE GENOMIC DNA]</scope>
    <source>
        <strain evidence="6 7">L21-Spi-D4</strain>
    </source>
</reference>
<evidence type="ECO:0000313" key="7">
    <source>
        <dbReference type="Proteomes" id="UP000064893"/>
    </source>
</evidence>
<dbReference type="GO" id="GO:0051087">
    <property type="term" value="F:protein-folding chaperone binding"/>
    <property type="evidence" value="ECO:0007669"/>
    <property type="project" value="InterPro"/>
</dbReference>
<dbReference type="PANTHER" id="PTHR21237:SF23">
    <property type="entry name" value="GRPE PROTEIN HOMOLOG, MITOCHONDRIAL"/>
    <property type="match status" value="1"/>
</dbReference>
<dbReference type="CDD" id="cd00446">
    <property type="entry name" value="GrpE"/>
    <property type="match status" value="1"/>
</dbReference>
<comment type="function">
    <text evidence="3">Participates actively in the response to hyperosmotic and heat shock by preventing the aggregation of stress-denatured proteins, in association with DnaK and GrpE. It is the nucleotide exchange factor for DnaK and may function as a thermosensor. Unfolded proteins bind initially to DnaJ; upon interaction with the DnaJ-bound protein, DnaK hydrolyzes its bound ATP, resulting in the formation of a stable complex. GrpE releases ADP from DnaK; ATP binding to DnaK triggers the release of the substrate protein, thus completing the reaction cycle. Several rounds of ATP-dependent interactions between DnaJ, DnaK and GrpE are required for fully efficient folding.</text>
</comment>
<dbReference type="GO" id="GO:0000774">
    <property type="term" value="F:adenyl-nucleotide exchange factor activity"/>
    <property type="evidence" value="ECO:0007669"/>
    <property type="project" value="InterPro"/>
</dbReference>
<keyword evidence="7" id="KW-1185">Reference proteome</keyword>
<keyword evidence="3" id="KW-0963">Cytoplasm</keyword>
<dbReference type="SUPFAM" id="SSF51064">
    <property type="entry name" value="Head domain of nucleotide exchange factor GrpE"/>
    <property type="match status" value="1"/>
</dbReference>
<dbReference type="InterPro" id="IPR009012">
    <property type="entry name" value="GrpE_head"/>
</dbReference>
<dbReference type="PANTHER" id="PTHR21237">
    <property type="entry name" value="GRPE PROTEIN"/>
    <property type="match status" value="1"/>
</dbReference>
<proteinExistence type="inferred from homology"/>
<dbReference type="HAMAP" id="MF_01151">
    <property type="entry name" value="GrpE"/>
    <property type="match status" value="1"/>
</dbReference>
<evidence type="ECO:0000256" key="3">
    <source>
        <dbReference type="HAMAP-Rule" id="MF_01151"/>
    </source>
</evidence>
<dbReference type="Gene3D" id="3.90.20.20">
    <property type="match status" value="1"/>
</dbReference>
<dbReference type="GO" id="GO:0006457">
    <property type="term" value="P:protein folding"/>
    <property type="evidence" value="ECO:0007669"/>
    <property type="project" value="InterPro"/>
</dbReference>
<dbReference type="PATRIC" id="fig|1307839.3.peg.1115"/>
<dbReference type="Proteomes" id="UP000064893">
    <property type="component" value="Chromosome"/>
</dbReference>
<dbReference type="OrthoDB" id="9812586at2"/>
<comment type="subunit">
    <text evidence="3">Homodimer.</text>
</comment>
<evidence type="ECO:0000313" key="6">
    <source>
        <dbReference type="EMBL" id="ALO14697.1"/>
    </source>
</evidence>
<dbReference type="STRING" id="1307839.L21SP5_01030"/>
<dbReference type="InterPro" id="IPR013805">
    <property type="entry name" value="GrpE_CC"/>
</dbReference>
<dbReference type="RefSeq" id="WP_081421446.1">
    <property type="nucleotide sequence ID" value="NZ_CP013118.1"/>
</dbReference>
<accession>A0A0S2HX78</accession>
<dbReference type="InterPro" id="IPR000740">
    <property type="entry name" value="GrpE"/>
</dbReference>
<comment type="similarity">
    <text evidence="1 3 4">Belongs to the GrpE family.</text>
</comment>
<evidence type="ECO:0000256" key="1">
    <source>
        <dbReference type="ARBA" id="ARBA00009054"/>
    </source>
</evidence>
<protein>
    <recommendedName>
        <fullName evidence="3">Protein GrpE</fullName>
    </recommendedName>
    <alternativeName>
        <fullName evidence="3">HSP-70 cofactor</fullName>
    </alternativeName>
</protein>